<reference evidence="2" key="1">
    <citation type="submission" date="2021-01" db="EMBL/GenBank/DDBJ databases">
        <authorList>
            <person name="Corre E."/>
            <person name="Pelletier E."/>
            <person name="Niang G."/>
            <person name="Scheremetjew M."/>
            <person name="Finn R."/>
            <person name="Kale V."/>
            <person name="Holt S."/>
            <person name="Cochrane G."/>
            <person name="Meng A."/>
            <person name="Brown T."/>
            <person name="Cohen L."/>
        </authorList>
    </citation>
    <scope>NUCLEOTIDE SEQUENCE</scope>
    <source>
        <strain evidence="2">B650</strain>
    </source>
</reference>
<feature type="compositionally biased region" description="Polar residues" evidence="1">
    <location>
        <begin position="50"/>
        <end position="79"/>
    </location>
</feature>
<proteinExistence type="predicted"/>
<accession>A0A7S2LAX4</accession>
<protein>
    <submittedName>
        <fullName evidence="2">Uncharacterized protein</fullName>
    </submittedName>
</protein>
<feature type="compositionally biased region" description="Low complexity" evidence="1">
    <location>
        <begin position="18"/>
        <end position="32"/>
    </location>
</feature>
<organism evidence="2">
    <name type="scientific">Leptocylindrus danicus</name>
    <dbReference type="NCBI Taxonomy" id="163516"/>
    <lineage>
        <taxon>Eukaryota</taxon>
        <taxon>Sar</taxon>
        <taxon>Stramenopiles</taxon>
        <taxon>Ochrophyta</taxon>
        <taxon>Bacillariophyta</taxon>
        <taxon>Coscinodiscophyceae</taxon>
        <taxon>Chaetocerotophycidae</taxon>
        <taxon>Leptocylindrales</taxon>
        <taxon>Leptocylindraceae</taxon>
        <taxon>Leptocylindrus</taxon>
    </lineage>
</organism>
<feature type="region of interest" description="Disordered" evidence="1">
    <location>
        <begin position="120"/>
        <end position="153"/>
    </location>
</feature>
<sequence>MFSCGVDGSDNYSRSNDQISYQRSHSFSSSQNSDKKRHNKRRRDDDHYSASFSYSLPDHVTQNDQRSEKSMASASTGRYSDTKTDASKKQASIASIEIIDRKHTSKIKDLSTQDKFDAISEKEEESAYSSRYRDKVGSPARDDFSEISAHSFI</sequence>
<dbReference type="EMBL" id="HBGY01026239">
    <property type="protein sequence ID" value="CAD9599605.1"/>
    <property type="molecule type" value="Transcribed_RNA"/>
</dbReference>
<name>A0A7S2LAX4_9STRA</name>
<evidence type="ECO:0000256" key="1">
    <source>
        <dbReference type="SAM" id="MobiDB-lite"/>
    </source>
</evidence>
<feature type="region of interest" description="Disordered" evidence="1">
    <location>
        <begin position="1"/>
        <end position="91"/>
    </location>
</feature>
<evidence type="ECO:0000313" key="2">
    <source>
        <dbReference type="EMBL" id="CAD9599605.1"/>
    </source>
</evidence>
<feature type="compositionally biased region" description="Basic and acidic residues" evidence="1">
    <location>
        <begin position="131"/>
        <end position="144"/>
    </location>
</feature>
<dbReference type="AlphaFoldDB" id="A0A7S2LAX4"/>
<gene>
    <name evidence="2" type="ORF">LDAN0321_LOCUS16225</name>
</gene>